<dbReference type="AlphaFoldDB" id="A0A0C7N0W4"/>
<dbReference type="EMBL" id="LN736368">
    <property type="protein sequence ID" value="CEP63782.1"/>
    <property type="molecule type" value="Genomic_DNA"/>
</dbReference>
<proteinExistence type="predicted"/>
<keyword evidence="2" id="KW-1185">Reference proteome</keyword>
<sequence>MLFPSYKVLFTAIALLLVTLFIAIKFILETKKDLHPIALAEQANVASTRKETETAVYRNFTVPPGFPLTTGMGLSLGYRLRNGNFGDLWSSIMELSGSNYIELNGSKNSLSTLNGEAKHILKWIQHDAIETKRIGVCIPPTEHAGFALAITGLMGSLQNVVPVFMPSVPRSRQDLHIIAVDSWETLRQMGDSCQWYERVIVCDTKKAEPTSSKPTNVVSWEQLLDGCFDDGEFKYAPPQDNSDDMKVMAVNKSSFGSATTFTHMALVSSVAAFIKSFPLHHELSSHDHISILLDNRSTAQDPIQIFPKLLATLLHGGSVSIQSLPVSGTLEHCLNRNTTLLQIAEDSALLDSQLKQRLSTLQKIKSAVASNFLSEGVFTSSALSSVAFKSLRCIFLYSSVKDGKTAALMALVAAKPVYDITKKTRSTNHLNRMRALLGTRVIVELYCPFLVLGPIAATNFFDYRVLPPQVDNKVTNYGPICTSLEAKLVEDESNPNLDISKRQGLLCIRGFTIGTPMALELAKKFDGGEGWMPLPGVFCLWGQDGCLYEYK</sequence>
<evidence type="ECO:0000313" key="1">
    <source>
        <dbReference type="EMBL" id="CEP63782.1"/>
    </source>
</evidence>
<name>A0A0C7N0W4_9SACH</name>
<protein>
    <submittedName>
        <fullName evidence="1">LALA0S09e02388g1_1</fullName>
    </submittedName>
</protein>
<dbReference type="GeneID" id="34687302"/>
<dbReference type="RefSeq" id="XP_022629994.1">
    <property type="nucleotide sequence ID" value="XM_022770678.1"/>
</dbReference>
<accession>A0A0C7N0W4</accession>
<reference evidence="1 2" key="1">
    <citation type="submission" date="2014-12" db="EMBL/GenBank/DDBJ databases">
        <authorList>
            <person name="Neuveglise Cecile"/>
        </authorList>
    </citation>
    <scope>NUCLEOTIDE SEQUENCE [LARGE SCALE GENOMIC DNA]</scope>
    <source>
        <strain evidence="1 2">CBS 12615</strain>
    </source>
</reference>
<dbReference type="HOGENOM" id="CLU_042082_0_0_1"/>
<dbReference type="STRING" id="1245769.A0A0C7N0W4"/>
<organism evidence="1 2">
    <name type="scientific">Lachancea lanzarotensis</name>
    <dbReference type="NCBI Taxonomy" id="1245769"/>
    <lineage>
        <taxon>Eukaryota</taxon>
        <taxon>Fungi</taxon>
        <taxon>Dikarya</taxon>
        <taxon>Ascomycota</taxon>
        <taxon>Saccharomycotina</taxon>
        <taxon>Saccharomycetes</taxon>
        <taxon>Saccharomycetales</taxon>
        <taxon>Saccharomycetaceae</taxon>
        <taxon>Lachancea</taxon>
    </lineage>
</organism>
<dbReference type="Proteomes" id="UP000054304">
    <property type="component" value="Unassembled WGS sequence"/>
</dbReference>
<dbReference type="OrthoDB" id="4138492at2759"/>
<evidence type="ECO:0000313" key="2">
    <source>
        <dbReference type="Proteomes" id="UP000054304"/>
    </source>
</evidence>
<gene>
    <name evidence="1" type="ORF">LALA0_S09e02388g</name>
</gene>